<dbReference type="GO" id="GO:0005524">
    <property type="term" value="F:ATP binding"/>
    <property type="evidence" value="ECO:0007669"/>
    <property type="project" value="UniProtKB-KW"/>
</dbReference>
<comment type="function">
    <text evidence="9">Reversibly transfers an adenylyl group from ATP to 4'-phosphopantetheine, yielding dephospho-CoA (dPCoA) and pyrophosphate.</text>
</comment>
<feature type="binding site" evidence="9">
    <location>
        <position position="9"/>
    </location>
    <ligand>
        <name>substrate</name>
    </ligand>
</feature>
<feature type="binding site" evidence="9">
    <location>
        <begin position="9"/>
        <end position="10"/>
    </location>
    <ligand>
        <name>ATP</name>
        <dbReference type="ChEBI" id="CHEBI:30616"/>
    </ligand>
</feature>
<keyword evidence="3 9" id="KW-0548">Nucleotidyltransferase</keyword>
<evidence type="ECO:0000256" key="1">
    <source>
        <dbReference type="ARBA" id="ARBA00022490"/>
    </source>
</evidence>
<sequence length="163" mass="16935">MTTALYSGSFDPVTFGHLDIIRRAAGLFDRVVVAVGAHHSKSARFAPAERVAMLTEALATLPAEVGARIEVATFDGLVVEAARRAGASAIVRGLRNGSDLDYETQMAGMNGAIAPDIDTIFLVASADVRHIASSLVKQVAALGGPLDALVPPHVARNLTLPPA</sequence>
<dbReference type="EC" id="2.7.7.3" evidence="9"/>
<evidence type="ECO:0000313" key="11">
    <source>
        <dbReference type="EMBL" id="MBH0239934.1"/>
    </source>
</evidence>
<keyword evidence="2 9" id="KW-0808">Transferase</keyword>
<keyword evidence="4 9" id="KW-0547">Nucleotide-binding</keyword>
<proteinExistence type="inferred from homology"/>
<dbReference type="InterPro" id="IPR004821">
    <property type="entry name" value="Cyt_trans-like"/>
</dbReference>
<keyword evidence="12" id="KW-1185">Reference proteome</keyword>
<keyword evidence="5 9" id="KW-0067">ATP-binding</keyword>
<dbReference type="CDD" id="cd02163">
    <property type="entry name" value="PPAT"/>
    <property type="match status" value="1"/>
</dbReference>
<evidence type="ECO:0000256" key="4">
    <source>
        <dbReference type="ARBA" id="ARBA00022741"/>
    </source>
</evidence>
<feature type="binding site" evidence="9">
    <location>
        <begin position="93"/>
        <end position="95"/>
    </location>
    <ligand>
        <name>ATP</name>
        <dbReference type="ChEBI" id="CHEBI:30616"/>
    </ligand>
</feature>
<feature type="binding site" evidence="9">
    <location>
        <position position="92"/>
    </location>
    <ligand>
        <name>substrate</name>
    </ligand>
</feature>
<comment type="similarity">
    <text evidence="9">Belongs to the bacterial CoaD family.</text>
</comment>
<dbReference type="GO" id="GO:0015937">
    <property type="term" value="P:coenzyme A biosynthetic process"/>
    <property type="evidence" value="ECO:0007669"/>
    <property type="project" value="UniProtKB-UniRule"/>
</dbReference>
<comment type="subunit">
    <text evidence="9">Homohexamer.</text>
</comment>
<keyword evidence="6 9" id="KW-0460">Magnesium</keyword>
<dbReference type="HAMAP" id="MF_00151">
    <property type="entry name" value="PPAT_bact"/>
    <property type="match status" value="1"/>
</dbReference>
<dbReference type="InterPro" id="IPR014729">
    <property type="entry name" value="Rossmann-like_a/b/a_fold"/>
</dbReference>
<dbReference type="PANTHER" id="PTHR21342">
    <property type="entry name" value="PHOSPHOPANTETHEINE ADENYLYLTRANSFERASE"/>
    <property type="match status" value="1"/>
</dbReference>
<evidence type="ECO:0000256" key="6">
    <source>
        <dbReference type="ARBA" id="ARBA00022842"/>
    </source>
</evidence>
<dbReference type="Pfam" id="PF01467">
    <property type="entry name" value="CTP_transf_like"/>
    <property type="match status" value="1"/>
</dbReference>
<dbReference type="PRINTS" id="PR01020">
    <property type="entry name" value="LPSBIOSNTHSS"/>
</dbReference>
<comment type="cofactor">
    <cofactor evidence="9">
        <name>Mg(2+)</name>
        <dbReference type="ChEBI" id="CHEBI:18420"/>
    </cofactor>
</comment>
<accession>A0A931N151</accession>
<dbReference type="RefSeq" id="WP_197313003.1">
    <property type="nucleotide sequence ID" value="NZ_JADZLT010000056.1"/>
</dbReference>
<evidence type="ECO:0000256" key="2">
    <source>
        <dbReference type="ARBA" id="ARBA00022679"/>
    </source>
</evidence>
<name>A0A931N151_9HYPH</name>
<organism evidence="11 12">
    <name type="scientific">Methylobrevis albus</name>
    <dbReference type="NCBI Taxonomy" id="2793297"/>
    <lineage>
        <taxon>Bacteria</taxon>
        <taxon>Pseudomonadati</taxon>
        <taxon>Pseudomonadota</taxon>
        <taxon>Alphaproteobacteria</taxon>
        <taxon>Hyphomicrobiales</taxon>
        <taxon>Pleomorphomonadaceae</taxon>
        <taxon>Methylobrevis</taxon>
    </lineage>
</organism>
<feature type="site" description="Transition state stabilizer" evidence="9">
    <location>
        <position position="17"/>
    </location>
</feature>
<evidence type="ECO:0000256" key="7">
    <source>
        <dbReference type="ARBA" id="ARBA00022993"/>
    </source>
</evidence>
<dbReference type="AlphaFoldDB" id="A0A931N151"/>
<evidence type="ECO:0000313" key="12">
    <source>
        <dbReference type="Proteomes" id="UP000631694"/>
    </source>
</evidence>
<dbReference type="NCBIfam" id="TIGR00125">
    <property type="entry name" value="cyt_tran_rel"/>
    <property type="match status" value="1"/>
</dbReference>
<dbReference type="PANTHER" id="PTHR21342:SF1">
    <property type="entry name" value="PHOSPHOPANTETHEINE ADENYLYLTRANSFERASE"/>
    <property type="match status" value="1"/>
</dbReference>
<dbReference type="SUPFAM" id="SSF52374">
    <property type="entry name" value="Nucleotidylyl transferase"/>
    <property type="match status" value="1"/>
</dbReference>
<dbReference type="Proteomes" id="UP000631694">
    <property type="component" value="Unassembled WGS sequence"/>
</dbReference>
<keyword evidence="1 9" id="KW-0963">Cytoplasm</keyword>
<gene>
    <name evidence="9 11" type="primary">coaD</name>
    <name evidence="11" type="ORF">I5731_19085</name>
</gene>
<evidence type="ECO:0000256" key="5">
    <source>
        <dbReference type="ARBA" id="ARBA00022840"/>
    </source>
</evidence>
<dbReference type="EMBL" id="JADZLT010000056">
    <property type="protein sequence ID" value="MBH0239934.1"/>
    <property type="molecule type" value="Genomic_DNA"/>
</dbReference>
<evidence type="ECO:0000256" key="3">
    <source>
        <dbReference type="ARBA" id="ARBA00022695"/>
    </source>
</evidence>
<feature type="binding site" evidence="9">
    <location>
        <position position="103"/>
    </location>
    <ligand>
        <name>ATP</name>
        <dbReference type="ChEBI" id="CHEBI:30616"/>
    </ligand>
</feature>
<dbReference type="InterPro" id="IPR001980">
    <property type="entry name" value="PPAT"/>
</dbReference>
<evidence type="ECO:0000259" key="10">
    <source>
        <dbReference type="Pfam" id="PF01467"/>
    </source>
</evidence>
<feature type="binding site" evidence="9">
    <location>
        <begin position="128"/>
        <end position="134"/>
    </location>
    <ligand>
        <name>ATP</name>
        <dbReference type="ChEBI" id="CHEBI:30616"/>
    </ligand>
</feature>
<feature type="binding site" evidence="9">
    <location>
        <position position="41"/>
    </location>
    <ligand>
        <name>substrate</name>
    </ligand>
</feature>
<keyword evidence="7 9" id="KW-0173">Coenzyme A biosynthesis</keyword>
<feature type="binding site" evidence="9">
    <location>
        <position position="17"/>
    </location>
    <ligand>
        <name>ATP</name>
        <dbReference type="ChEBI" id="CHEBI:30616"/>
    </ligand>
</feature>
<dbReference type="Gene3D" id="3.40.50.620">
    <property type="entry name" value="HUPs"/>
    <property type="match status" value="1"/>
</dbReference>
<dbReference type="GO" id="GO:0005737">
    <property type="term" value="C:cytoplasm"/>
    <property type="evidence" value="ECO:0007669"/>
    <property type="project" value="UniProtKB-SubCell"/>
</dbReference>
<reference evidence="11" key="1">
    <citation type="submission" date="2020-12" db="EMBL/GenBank/DDBJ databases">
        <title>Methylobrevis albus sp. nov., isolated from fresh water lack sediment.</title>
        <authorList>
            <person name="Zou Q."/>
        </authorList>
    </citation>
    <scope>NUCLEOTIDE SEQUENCE</scope>
    <source>
        <strain evidence="11">L22</strain>
    </source>
</reference>
<protein>
    <recommendedName>
        <fullName evidence="9">Phosphopantetheine adenylyltransferase</fullName>
        <ecNumber evidence="9">2.7.7.3</ecNumber>
    </recommendedName>
    <alternativeName>
        <fullName evidence="9">Dephospho-CoA pyrophosphorylase</fullName>
    </alternativeName>
    <alternativeName>
        <fullName evidence="9">Pantetheine-phosphate adenylyltransferase</fullName>
        <shortName evidence="9">PPAT</shortName>
    </alternativeName>
</protein>
<comment type="catalytic activity">
    <reaction evidence="8 9">
        <text>(R)-4'-phosphopantetheine + ATP + H(+) = 3'-dephospho-CoA + diphosphate</text>
        <dbReference type="Rhea" id="RHEA:19801"/>
        <dbReference type="ChEBI" id="CHEBI:15378"/>
        <dbReference type="ChEBI" id="CHEBI:30616"/>
        <dbReference type="ChEBI" id="CHEBI:33019"/>
        <dbReference type="ChEBI" id="CHEBI:57328"/>
        <dbReference type="ChEBI" id="CHEBI:61723"/>
        <dbReference type="EC" id="2.7.7.3"/>
    </reaction>
</comment>
<comment type="caution">
    <text evidence="11">The sequence shown here is derived from an EMBL/GenBank/DDBJ whole genome shotgun (WGS) entry which is preliminary data.</text>
</comment>
<feature type="domain" description="Cytidyltransferase-like" evidence="10">
    <location>
        <begin position="5"/>
        <end position="138"/>
    </location>
</feature>
<dbReference type="NCBIfam" id="TIGR01510">
    <property type="entry name" value="coaD_prev_kdtB"/>
    <property type="match status" value="1"/>
</dbReference>
<feature type="binding site" evidence="9">
    <location>
        <position position="78"/>
    </location>
    <ligand>
        <name>substrate</name>
    </ligand>
</feature>
<evidence type="ECO:0000256" key="8">
    <source>
        <dbReference type="ARBA" id="ARBA00029346"/>
    </source>
</evidence>
<dbReference type="GO" id="GO:0004595">
    <property type="term" value="F:pantetheine-phosphate adenylyltransferase activity"/>
    <property type="evidence" value="ECO:0007669"/>
    <property type="project" value="UniProtKB-UniRule"/>
</dbReference>
<comment type="subcellular location">
    <subcellularLocation>
        <location evidence="9">Cytoplasm</location>
    </subcellularLocation>
</comment>
<comment type="pathway">
    <text evidence="9">Cofactor biosynthesis; coenzyme A biosynthesis; CoA from (R)-pantothenate: step 4/5.</text>
</comment>
<evidence type="ECO:0000256" key="9">
    <source>
        <dbReference type="HAMAP-Rule" id="MF_00151"/>
    </source>
</evidence>